<dbReference type="Proteomes" id="UP001397290">
    <property type="component" value="Unassembled WGS sequence"/>
</dbReference>
<organism evidence="1 2">
    <name type="scientific">Beauveria asiatica</name>
    <dbReference type="NCBI Taxonomy" id="1069075"/>
    <lineage>
        <taxon>Eukaryota</taxon>
        <taxon>Fungi</taxon>
        <taxon>Dikarya</taxon>
        <taxon>Ascomycota</taxon>
        <taxon>Pezizomycotina</taxon>
        <taxon>Sordariomycetes</taxon>
        <taxon>Hypocreomycetidae</taxon>
        <taxon>Hypocreales</taxon>
        <taxon>Cordycipitaceae</taxon>
        <taxon>Beauveria</taxon>
    </lineage>
</organism>
<evidence type="ECO:0000313" key="1">
    <source>
        <dbReference type="EMBL" id="KAK8145938.1"/>
    </source>
</evidence>
<sequence>MLLSTPRARRRHQYQFSRPWLRLSSVASSIRTRLLSTVYPLLRPAFVLSSAANENDKTHAPLFMIQHAAHLITLPLASQIPRSARPRQIAPVSVRVRLVERLSETHDRVHCPIEAPLLVHMKWQFG</sequence>
<dbReference type="AlphaFoldDB" id="A0AAW0RV81"/>
<keyword evidence="2" id="KW-1185">Reference proteome</keyword>
<evidence type="ECO:0000313" key="2">
    <source>
        <dbReference type="Proteomes" id="UP001397290"/>
    </source>
</evidence>
<dbReference type="EMBL" id="JAAHCF010000246">
    <property type="protein sequence ID" value="KAK8145938.1"/>
    <property type="molecule type" value="Genomic_DNA"/>
</dbReference>
<gene>
    <name evidence="1" type="ORF">G3M48_003813</name>
</gene>
<accession>A0AAW0RV81</accession>
<protein>
    <submittedName>
        <fullName evidence="1">Uncharacterized protein</fullName>
    </submittedName>
</protein>
<proteinExistence type="predicted"/>
<comment type="caution">
    <text evidence="1">The sequence shown here is derived from an EMBL/GenBank/DDBJ whole genome shotgun (WGS) entry which is preliminary data.</text>
</comment>
<name>A0AAW0RV81_9HYPO</name>
<reference evidence="1 2" key="1">
    <citation type="submission" date="2020-02" db="EMBL/GenBank/DDBJ databases">
        <title>Comparative genomics of the hypocrealean fungal genus Beauvera.</title>
        <authorList>
            <person name="Showalter D.N."/>
            <person name="Bushley K.E."/>
            <person name="Rehner S.A."/>
        </authorList>
    </citation>
    <scope>NUCLEOTIDE SEQUENCE [LARGE SCALE GENOMIC DNA]</scope>
    <source>
        <strain evidence="1 2">ARSEF4384</strain>
    </source>
</reference>